<dbReference type="InterPro" id="IPR053853">
    <property type="entry name" value="FitA-like_RHH"/>
</dbReference>
<sequence length="78" mass="9236">MPDVLIRNIDEKTLESLKKRAAENKRSLQAELKMILEAYGKADIKETRSRVREVLEEYRAEGRQFSDSVDEIRELRNR</sequence>
<evidence type="ECO:0000259" key="2">
    <source>
        <dbReference type="Pfam" id="PF22513"/>
    </source>
</evidence>
<dbReference type="InterPro" id="IPR010985">
    <property type="entry name" value="Ribbon_hlx_hlx"/>
</dbReference>
<dbReference type="Proteomes" id="UP000233398">
    <property type="component" value="Unassembled WGS sequence"/>
</dbReference>
<gene>
    <name evidence="3" type="ORF">CWD77_06255</name>
</gene>
<reference evidence="3 4" key="1">
    <citation type="submission" date="2017-11" db="EMBL/GenBank/DDBJ databases">
        <title>Rhodohalobacter 15182 sp. nov., isolated from a salt lake.</title>
        <authorList>
            <person name="Han S."/>
        </authorList>
    </citation>
    <scope>NUCLEOTIDE SEQUENCE [LARGE SCALE GENOMIC DNA]</scope>
    <source>
        <strain evidence="3 4">15182</strain>
    </source>
</reference>
<evidence type="ECO:0000313" key="4">
    <source>
        <dbReference type="Proteomes" id="UP000233398"/>
    </source>
</evidence>
<dbReference type="GO" id="GO:0006355">
    <property type="term" value="P:regulation of DNA-templated transcription"/>
    <property type="evidence" value="ECO:0007669"/>
    <property type="project" value="InterPro"/>
</dbReference>
<dbReference type="Pfam" id="PF22513">
    <property type="entry name" value="FitA-like_RHH"/>
    <property type="match status" value="1"/>
</dbReference>
<feature type="coiled-coil region" evidence="1">
    <location>
        <begin position="11"/>
        <end position="61"/>
    </location>
</feature>
<keyword evidence="1" id="KW-0175">Coiled coil</keyword>
<evidence type="ECO:0000313" key="3">
    <source>
        <dbReference type="EMBL" id="PKD45054.1"/>
    </source>
</evidence>
<feature type="domain" description="Antitoxin FitA-like ribbon-helix-helix" evidence="2">
    <location>
        <begin position="3"/>
        <end position="38"/>
    </location>
</feature>
<comment type="caution">
    <text evidence="3">The sequence shown here is derived from an EMBL/GenBank/DDBJ whole genome shotgun (WGS) entry which is preliminary data.</text>
</comment>
<organism evidence="3 4">
    <name type="scientific">Rhodohalobacter barkolensis</name>
    <dbReference type="NCBI Taxonomy" id="2053187"/>
    <lineage>
        <taxon>Bacteria</taxon>
        <taxon>Pseudomonadati</taxon>
        <taxon>Balneolota</taxon>
        <taxon>Balneolia</taxon>
        <taxon>Balneolales</taxon>
        <taxon>Balneolaceae</taxon>
        <taxon>Rhodohalobacter</taxon>
    </lineage>
</organism>
<dbReference type="SUPFAM" id="SSF47598">
    <property type="entry name" value="Ribbon-helix-helix"/>
    <property type="match status" value="1"/>
</dbReference>
<dbReference type="EMBL" id="PISP01000001">
    <property type="protein sequence ID" value="PKD45054.1"/>
    <property type="molecule type" value="Genomic_DNA"/>
</dbReference>
<evidence type="ECO:0000256" key="1">
    <source>
        <dbReference type="SAM" id="Coils"/>
    </source>
</evidence>
<accession>A0A2N0VLM0</accession>
<keyword evidence="4" id="KW-1185">Reference proteome</keyword>
<dbReference type="AlphaFoldDB" id="A0A2N0VLM0"/>
<dbReference type="OrthoDB" id="1525065at2"/>
<proteinExistence type="predicted"/>
<protein>
    <recommendedName>
        <fullName evidence="2">Antitoxin FitA-like ribbon-helix-helix domain-containing protein</fullName>
    </recommendedName>
</protein>
<name>A0A2N0VLM0_9BACT</name>
<dbReference type="RefSeq" id="WP_101072452.1">
    <property type="nucleotide sequence ID" value="NZ_PISP01000001.1"/>
</dbReference>